<dbReference type="Proteomes" id="UP001174691">
    <property type="component" value="Unassembled WGS sequence"/>
</dbReference>
<evidence type="ECO:0000313" key="4">
    <source>
        <dbReference type="Proteomes" id="UP001174691"/>
    </source>
</evidence>
<keyword evidence="2" id="KW-0732">Signal</keyword>
<dbReference type="AlphaFoldDB" id="A0AA38S0F2"/>
<sequence length="161" mass="16155">MKAVLFPLAFLAAAASAQSTACAADYIVEACLGTIGGQLASCGQTDYGCQCTQYEQFVTCFNNCPDDNRKATYEGQRQIFCGYASQYPSSTSKPFSAPLSATPSVPTTSADSTAAEETTTSSTATSTGSAASASKTNSAADLALNAGGILAAVAGVVAAVL</sequence>
<evidence type="ECO:0000256" key="2">
    <source>
        <dbReference type="SAM" id="SignalP"/>
    </source>
</evidence>
<comment type="caution">
    <text evidence="3">The sequence shown here is derived from an EMBL/GenBank/DDBJ whole genome shotgun (WGS) entry which is preliminary data.</text>
</comment>
<dbReference type="EMBL" id="JANBVN010000015">
    <property type="protein sequence ID" value="KAJ9162133.1"/>
    <property type="molecule type" value="Genomic_DNA"/>
</dbReference>
<organism evidence="3 4">
    <name type="scientific">Coniochaeta hoffmannii</name>
    <dbReference type="NCBI Taxonomy" id="91930"/>
    <lineage>
        <taxon>Eukaryota</taxon>
        <taxon>Fungi</taxon>
        <taxon>Dikarya</taxon>
        <taxon>Ascomycota</taxon>
        <taxon>Pezizomycotina</taxon>
        <taxon>Sordariomycetes</taxon>
        <taxon>Sordariomycetidae</taxon>
        <taxon>Coniochaetales</taxon>
        <taxon>Coniochaetaceae</taxon>
        <taxon>Coniochaeta</taxon>
    </lineage>
</organism>
<gene>
    <name evidence="3" type="ORF">NKR19_g1658</name>
</gene>
<reference evidence="3" key="1">
    <citation type="submission" date="2022-07" db="EMBL/GenBank/DDBJ databases">
        <title>Fungi with potential for degradation of polypropylene.</title>
        <authorList>
            <person name="Gostincar C."/>
        </authorList>
    </citation>
    <scope>NUCLEOTIDE SEQUENCE</scope>
    <source>
        <strain evidence="3">EXF-13287</strain>
    </source>
</reference>
<feature type="chain" id="PRO_5041306575" description="GPI anchored serine-threonine rich protein" evidence="2">
    <location>
        <begin position="18"/>
        <end position="161"/>
    </location>
</feature>
<feature type="region of interest" description="Disordered" evidence="1">
    <location>
        <begin position="94"/>
        <end position="131"/>
    </location>
</feature>
<evidence type="ECO:0008006" key="5">
    <source>
        <dbReference type="Google" id="ProtNLM"/>
    </source>
</evidence>
<keyword evidence="4" id="KW-1185">Reference proteome</keyword>
<protein>
    <recommendedName>
        <fullName evidence="5">GPI anchored serine-threonine rich protein</fullName>
    </recommendedName>
</protein>
<feature type="compositionally biased region" description="Polar residues" evidence="1">
    <location>
        <begin position="94"/>
        <end position="106"/>
    </location>
</feature>
<evidence type="ECO:0000313" key="3">
    <source>
        <dbReference type="EMBL" id="KAJ9162133.1"/>
    </source>
</evidence>
<accession>A0AA38S0F2</accession>
<feature type="compositionally biased region" description="Low complexity" evidence="1">
    <location>
        <begin position="107"/>
        <end position="131"/>
    </location>
</feature>
<feature type="signal peptide" evidence="2">
    <location>
        <begin position="1"/>
        <end position="17"/>
    </location>
</feature>
<proteinExistence type="predicted"/>
<evidence type="ECO:0000256" key="1">
    <source>
        <dbReference type="SAM" id="MobiDB-lite"/>
    </source>
</evidence>
<name>A0AA38S0F2_9PEZI</name>